<evidence type="ECO:0000313" key="2">
    <source>
        <dbReference type="Proteomes" id="UP000887565"/>
    </source>
</evidence>
<protein>
    <submittedName>
        <fullName evidence="3">F-box domain-containing protein</fullName>
    </submittedName>
</protein>
<feature type="domain" description="F-box" evidence="1">
    <location>
        <begin position="1"/>
        <end position="46"/>
    </location>
</feature>
<accession>A0A915I7T9</accession>
<dbReference type="Pfam" id="PF12937">
    <property type="entry name" value="F-box-like"/>
    <property type="match status" value="1"/>
</dbReference>
<proteinExistence type="predicted"/>
<evidence type="ECO:0000313" key="3">
    <source>
        <dbReference type="WBParaSite" id="nRc.2.0.1.t09926-RA"/>
    </source>
</evidence>
<reference evidence="3" key="1">
    <citation type="submission" date="2022-11" db="UniProtKB">
        <authorList>
            <consortium name="WormBaseParasite"/>
        </authorList>
    </citation>
    <scope>IDENTIFICATION</scope>
</reference>
<dbReference type="SUPFAM" id="SSF81383">
    <property type="entry name" value="F-box domain"/>
    <property type="match status" value="1"/>
</dbReference>
<sequence length="282" mass="32106">MNDLPDEILIKILTYLDPDDWYHSLHLVCQKWRELTVLLIKKFNTISYDGSTSDLIFSTGSINRKCTFHIENWIVDQKPSMLKWLIKYCADHVKNVAFEILDTDDHRLTFVELLIAHLTLYCPNISNLSLCGSVILILKSLNSWKLSLNNLEALIVKEESEFFSQNFPANFSHDEQDYVRNTSEFAEYLIKNCGNLQKIHVEFHNVAGPAESCFEHLAQLKLESLTWLLYKPHDGIYIEGLLDAISHLGRFGAVVCASQFGAGPFWSVPAILAPTVSAPDTE</sequence>
<dbReference type="InterPro" id="IPR001810">
    <property type="entry name" value="F-box_dom"/>
</dbReference>
<keyword evidence="2" id="KW-1185">Reference proteome</keyword>
<name>A0A915I7T9_ROMCU</name>
<evidence type="ECO:0000259" key="1">
    <source>
        <dbReference type="PROSITE" id="PS50181"/>
    </source>
</evidence>
<dbReference type="Proteomes" id="UP000887565">
    <property type="component" value="Unplaced"/>
</dbReference>
<dbReference type="PROSITE" id="PS50181">
    <property type="entry name" value="FBOX"/>
    <property type="match status" value="1"/>
</dbReference>
<dbReference type="Gene3D" id="1.20.1280.50">
    <property type="match status" value="1"/>
</dbReference>
<organism evidence="2 3">
    <name type="scientific">Romanomermis culicivorax</name>
    <name type="common">Nematode worm</name>
    <dbReference type="NCBI Taxonomy" id="13658"/>
    <lineage>
        <taxon>Eukaryota</taxon>
        <taxon>Metazoa</taxon>
        <taxon>Ecdysozoa</taxon>
        <taxon>Nematoda</taxon>
        <taxon>Enoplea</taxon>
        <taxon>Dorylaimia</taxon>
        <taxon>Mermithida</taxon>
        <taxon>Mermithoidea</taxon>
        <taxon>Mermithidae</taxon>
        <taxon>Romanomermis</taxon>
    </lineage>
</organism>
<dbReference type="InterPro" id="IPR036047">
    <property type="entry name" value="F-box-like_dom_sf"/>
</dbReference>
<dbReference type="AlphaFoldDB" id="A0A915I7T9"/>
<dbReference type="WBParaSite" id="nRc.2.0.1.t09926-RA">
    <property type="protein sequence ID" value="nRc.2.0.1.t09926-RA"/>
    <property type="gene ID" value="nRc.2.0.1.g09926"/>
</dbReference>